<protein>
    <submittedName>
        <fullName evidence="1">Uncharacterized protein</fullName>
    </submittedName>
</protein>
<dbReference type="AlphaFoldDB" id="A0A382AX14"/>
<sequence>VTIKKMEEVPLIVFMKFKQNILEVENVGN</sequence>
<reference evidence="1" key="1">
    <citation type="submission" date="2018-05" db="EMBL/GenBank/DDBJ databases">
        <authorList>
            <person name="Lanie J.A."/>
            <person name="Ng W.-L."/>
            <person name="Kazmierczak K.M."/>
            <person name="Andrzejewski T.M."/>
            <person name="Davidsen T.M."/>
            <person name="Wayne K.J."/>
            <person name="Tettelin H."/>
            <person name="Glass J.I."/>
            <person name="Rusch D."/>
            <person name="Podicherti R."/>
            <person name="Tsui H.-C.T."/>
            <person name="Winkler M.E."/>
        </authorList>
    </citation>
    <scope>NUCLEOTIDE SEQUENCE</scope>
</reference>
<dbReference type="EMBL" id="UINC01027178">
    <property type="protein sequence ID" value="SVB05988.1"/>
    <property type="molecule type" value="Genomic_DNA"/>
</dbReference>
<name>A0A382AX14_9ZZZZ</name>
<accession>A0A382AX14</accession>
<feature type="non-terminal residue" evidence="1">
    <location>
        <position position="1"/>
    </location>
</feature>
<organism evidence="1">
    <name type="scientific">marine metagenome</name>
    <dbReference type="NCBI Taxonomy" id="408172"/>
    <lineage>
        <taxon>unclassified sequences</taxon>
        <taxon>metagenomes</taxon>
        <taxon>ecological metagenomes</taxon>
    </lineage>
</organism>
<evidence type="ECO:0000313" key="1">
    <source>
        <dbReference type="EMBL" id="SVB05988.1"/>
    </source>
</evidence>
<gene>
    <name evidence="1" type="ORF">METZ01_LOCUS158842</name>
</gene>
<proteinExistence type="predicted"/>